<name>A0ABU6L9G5_9GAMM</name>
<keyword evidence="2" id="KW-1185">Reference proteome</keyword>
<sequence>MKKNWFRNRLTTAKQESGLWTGLADSVQDVIEKHVSPSLDRLKNRVSIFNMPIEDQQTILNEMGDFFNIGSFDKENVPIIIMQREDEVHQKKTLYPLYNTIYREFGGLRVTVRELYAPIDIEKYPYGSILSSLEDIDKYQIDKDDWFLTSRIVIGADANEIMRVYGEFADPMKEIEDRIQKNITPLIPLRIVYDGNQFSFEFDIKNQIRQAYEYNDNYRMDTHRCDGLQLDIYCDGSIGDDGSFGGIDDSGYDGDNNDIALSCFDTWIPKVRNCCLLGFK</sequence>
<proteinExistence type="predicted"/>
<reference evidence="1 2" key="1">
    <citation type="submission" date="2024-01" db="EMBL/GenBank/DDBJ databases">
        <title>Active colonisers of the gastrointestinal tract of Atlantic salmon farmed in a warm water region.</title>
        <authorList>
            <person name="Bowman J.P."/>
        </authorList>
    </citation>
    <scope>NUCLEOTIDE SEQUENCE [LARGE SCALE GENOMIC DNA]</scope>
    <source>
        <strain evidence="1 2">S3MW1</strain>
    </source>
</reference>
<protein>
    <submittedName>
        <fullName evidence="1">Uncharacterized protein</fullName>
    </submittedName>
</protein>
<comment type="caution">
    <text evidence="1">The sequence shown here is derived from an EMBL/GenBank/DDBJ whole genome shotgun (WGS) entry which is preliminary data.</text>
</comment>
<organism evidence="1 2">
    <name type="scientific">Photobacterium toruni</name>
    <dbReference type="NCBI Taxonomy" id="1935446"/>
    <lineage>
        <taxon>Bacteria</taxon>
        <taxon>Pseudomonadati</taxon>
        <taxon>Pseudomonadota</taxon>
        <taxon>Gammaproteobacteria</taxon>
        <taxon>Vibrionales</taxon>
        <taxon>Vibrionaceae</taxon>
        <taxon>Photobacterium</taxon>
    </lineage>
</organism>
<evidence type="ECO:0000313" key="1">
    <source>
        <dbReference type="EMBL" id="MEC6832951.1"/>
    </source>
</evidence>
<dbReference type="RefSeq" id="WP_327775252.1">
    <property type="nucleotide sequence ID" value="NZ_JAYXUG010000013.1"/>
</dbReference>
<accession>A0ABU6L9G5</accession>
<gene>
    <name evidence="1" type="ORF">VXS06_14385</name>
</gene>
<dbReference type="EMBL" id="JAYXUG010000013">
    <property type="protein sequence ID" value="MEC6832951.1"/>
    <property type="molecule type" value="Genomic_DNA"/>
</dbReference>
<dbReference type="Proteomes" id="UP001306119">
    <property type="component" value="Unassembled WGS sequence"/>
</dbReference>
<evidence type="ECO:0000313" key="2">
    <source>
        <dbReference type="Proteomes" id="UP001306119"/>
    </source>
</evidence>